<sequence>MFYQQTYNDINGYKKHLKSLIGSTVQCNFGGPEKGKGTLLRVGLDYCVLQCDEQVYYYPLHHIKGYTFIRETDDLEGNENEGDNTNKNNSNNKNSTYPVIVPGRRFVDVIDRLKGRKVQFNKGPNKVKGTVVGRDPNHIILEVNDEVLYASIFHIQSMCCDHCKSNNN</sequence>
<evidence type="ECO:0000256" key="1">
    <source>
        <dbReference type="SAM" id="MobiDB-lite"/>
    </source>
</evidence>
<protein>
    <recommendedName>
        <fullName evidence="4">Spore coat protein</fullName>
    </recommendedName>
</protein>
<reference evidence="2 3" key="1">
    <citation type="submission" date="2024-09" db="EMBL/GenBank/DDBJ databases">
        <authorList>
            <person name="Sun Q."/>
            <person name="Mori K."/>
        </authorList>
    </citation>
    <scope>NUCLEOTIDE SEQUENCE [LARGE SCALE GENOMIC DNA]</scope>
    <source>
        <strain evidence="2 3">JCM 11201</strain>
    </source>
</reference>
<evidence type="ECO:0000313" key="2">
    <source>
        <dbReference type="EMBL" id="MFB9757340.1"/>
    </source>
</evidence>
<evidence type="ECO:0000313" key="3">
    <source>
        <dbReference type="Proteomes" id="UP001589609"/>
    </source>
</evidence>
<organism evidence="2 3">
    <name type="scientific">Ectobacillus funiculus</name>
    <dbReference type="NCBI Taxonomy" id="137993"/>
    <lineage>
        <taxon>Bacteria</taxon>
        <taxon>Bacillati</taxon>
        <taxon>Bacillota</taxon>
        <taxon>Bacilli</taxon>
        <taxon>Bacillales</taxon>
        <taxon>Bacillaceae</taxon>
        <taxon>Ectobacillus</taxon>
    </lineage>
</organism>
<feature type="compositionally biased region" description="Low complexity" evidence="1">
    <location>
        <begin position="83"/>
        <end position="95"/>
    </location>
</feature>
<dbReference type="RefSeq" id="WP_379947647.1">
    <property type="nucleotide sequence ID" value="NZ_JBHMAF010000010.1"/>
</dbReference>
<keyword evidence="3" id="KW-1185">Reference proteome</keyword>
<dbReference type="EMBL" id="JBHMAF010000010">
    <property type="protein sequence ID" value="MFB9757340.1"/>
    <property type="molecule type" value="Genomic_DNA"/>
</dbReference>
<accession>A0ABV5WAC0</accession>
<gene>
    <name evidence="2" type="ORF">ACFFMS_02110</name>
</gene>
<evidence type="ECO:0008006" key="4">
    <source>
        <dbReference type="Google" id="ProtNLM"/>
    </source>
</evidence>
<comment type="caution">
    <text evidence="2">The sequence shown here is derived from an EMBL/GenBank/DDBJ whole genome shotgun (WGS) entry which is preliminary data.</text>
</comment>
<proteinExistence type="predicted"/>
<feature type="region of interest" description="Disordered" evidence="1">
    <location>
        <begin position="76"/>
        <end position="95"/>
    </location>
</feature>
<dbReference type="Proteomes" id="UP001589609">
    <property type="component" value="Unassembled WGS sequence"/>
</dbReference>
<name>A0ABV5WAC0_9BACI</name>